<dbReference type="GO" id="GO:0005886">
    <property type="term" value="C:plasma membrane"/>
    <property type="evidence" value="ECO:0007669"/>
    <property type="project" value="UniProtKB-SubCell"/>
</dbReference>
<dbReference type="InterPro" id="IPR001734">
    <property type="entry name" value="Na/solute_symporter"/>
</dbReference>
<dbReference type="NCBIfam" id="TIGR00813">
    <property type="entry name" value="sss"/>
    <property type="match status" value="1"/>
</dbReference>
<keyword evidence="3" id="KW-0813">Transport</keyword>
<evidence type="ECO:0000256" key="8">
    <source>
        <dbReference type="ARBA" id="ARBA00023065"/>
    </source>
</evidence>
<dbReference type="AlphaFoldDB" id="A0AA38ITW5"/>
<dbReference type="PANTHER" id="PTHR42985">
    <property type="entry name" value="SODIUM-COUPLED MONOCARBOXYLATE TRANSPORTER"/>
    <property type="match status" value="1"/>
</dbReference>
<keyword evidence="6 14" id="KW-1133">Transmembrane helix</keyword>
<protein>
    <recommendedName>
        <fullName evidence="17">Sodium-coupled monocarboxylate transporter 1</fullName>
    </recommendedName>
</protein>
<keyword evidence="9 14" id="KW-0472">Membrane</keyword>
<dbReference type="InterPro" id="IPR051163">
    <property type="entry name" value="Sodium:Solute_Symporter_SSF"/>
</dbReference>
<feature type="transmembrane region" description="Helical" evidence="14">
    <location>
        <begin position="27"/>
        <end position="48"/>
    </location>
</feature>
<feature type="transmembrane region" description="Helical" evidence="14">
    <location>
        <begin position="256"/>
        <end position="274"/>
    </location>
</feature>
<feature type="transmembrane region" description="Helical" evidence="14">
    <location>
        <begin position="100"/>
        <end position="123"/>
    </location>
</feature>
<name>A0AA38ITW5_9CUCU</name>
<evidence type="ECO:0000256" key="7">
    <source>
        <dbReference type="ARBA" id="ARBA00023053"/>
    </source>
</evidence>
<feature type="transmembrane region" description="Helical" evidence="14">
    <location>
        <begin position="213"/>
        <end position="236"/>
    </location>
</feature>
<keyword evidence="11" id="KW-0739">Sodium transport</keyword>
<organism evidence="15 16">
    <name type="scientific">Zophobas morio</name>
    <dbReference type="NCBI Taxonomy" id="2755281"/>
    <lineage>
        <taxon>Eukaryota</taxon>
        <taxon>Metazoa</taxon>
        <taxon>Ecdysozoa</taxon>
        <taxon>Arthropoda</taxon>
        <taxon>Hexapoda</taxon>
        <taxon>Insecta</taxon>
        <taxon>Pterygota</taxon>
        <taxon>Neoptera</taxon>
        <taxon>Endopterygota</taxon>
        <taxon>Coleoptera</taxon>
        <taxon>Polyphaga</taxon>
        <taxon>Cucujiformia</taxon>
        <taxon>Tenebrionidae</taxon>
        <taxon>Zophobas</taxon>
    </lineage>
</organism>
<dbReference type="GO" id="GO:0015075">
    <property type="term" value="F:monoatomic ion transmembrane transporter activity"/>
    <property type="evidence" value="ECO:0007669"/>
    <property type="project" value="UniProtKB-ARBA"/>
</dbReference>
<feature type="transmembrane region" description="Helical" evidence="14">
    <location>
        <begin position="355"/>
        <end position="380"/>
    </location>
</feature>
<evidence type="ECO:0000256" key="5">
    <source>
        <dbReference type="ARBA" id="ARBA00022692"/>
    </source>
</evidence>
<dbReference type="Pfam" id="PF00474">
    <property type="entry name" value="SSF"/>
    <property type="match status" value="1"/>
</dbReference>
<dbReference type="GO" id="GO:0098660">
    <property type="term" value="P:inorganic ion transmembrane transport"/>
    <property type="evidence" value="ECO:0007669"/>
    <property type="project" value="UniProtKB-ARBA"/>
</dbReference>
<evidence type="ECO:0000256" key="12">
    <source>
        <dbReference type="ARBA" id="ARBA00036099"/>
    </source>
</evidence>
<evidence type="ECO:0000313" key="15">
    <source>
        <dbReference type="EMBL" id="KAJ3663287.1"/>
    </source>
</evidence>
<dbReference type="GO" id="GO:0006814">
    <property type="term" value="P:sodium ion transport"/>
    <property type="evidence" value="ECO:0007669"/>
    <property type="project" value="UniProtKB-KW"/>
</dbReference>
<evidence type="ECO:0000256" key="9">
    <source>
        <dbReference type="ARBA" id="ARBA00023136"/>
    </source>
</evidence>
<dbReference type="InterPro" id="IPR038377">
    <property type="entry name" value="Na/Glc_symporter_sf"/>
</dbReference>
<evidence type="ECO:0000256" key="14">
    <source>
        <dbReference type="SAM" id="Phobius"/>
    </source>
</evidence>
<dbReference type="CDD" id="cd11492">
    <property type="entry name" value="SLC5sbd_NIS-SMVT"/>
    <property type="match status" value="1"/>
</dbReference>
<keyword evidence="10" id="KW-0325">Glycoprotein</keyword>
<evidence type="ECO:0000256" key="2">
    <source>
        <dbReference type="ARBA" id="ARBA00006434"/>
    </source>
</evidence>
<evidence type="ECO:0000313" key="16">
    <source>
        <dbReference type="Proteomes" id="UP001168821"/>
    </source>
</evidence>
<evidence type="ECO:0000256" key="3">
    <source>
        <dbReference type="ARBA" id="ARBA00022448"/>
    </source>
</evidence>
<evidence type="ECO:0008006" key="17">
    <source>
        <dbReference type="Google" id="ProtNLM"/>
    </source>
</evidence>
<keyword evidence="8" id="KW-0406">Ion transport</keyword>
<feature type="transmembrane region" description="Helical" evidence="14">
    <location>
        <begin position="560"/>
        <end position="582"/>
    </location>
</feature>
<feature type="transmembrane region" description="Helical" evidence="14">
    <location>
        <begin position="400"/>
        <end position="419"/>
    </location>
</feature>
<gene>
    <name evidence="15" type="ORF">Zmor_007590</name>
</gene>
<dbReference type="PANTHER" id="PTHR42985:SF21">
    <property type="entry name" value="SODIUM-DEPENDENT MULTIVITAMIN TRANSPORTER-LIKE PROTEIN"/>
    <property type="match status" value="1"/>
</dbReference>
<evidence type="ECO:0000256" key="1">
    <source>
        <dbReference type="ARBA" id="ARBA00004651"/>
    </source>
</evidence>
<sequence length="640" mass="70265">MATFTTTEPTTVLQHVLKNVSQLTFSWYDYIFFSVMLCLSALIGIYFGCFGSKQSSADEYLMGNKKMKVLPISISLVASHISGITLLAVPADVYRYGAAYWLGVPSLIIVGIVTMYIYLPVFYKLQITSTYEYLERRFDSTNRTFASFLFALGLFLYLPIVIYVPALAFSAASRIQIHYITPVVCGVCIFYTTLGGLKAVVWTDTLQFTVTTGAVFTVVIVGVRAAGGFAAVWTRAAQGDRLNFFDFDPNPTKHDSFWTVFIGICVHWIGGMAIHQSCVQKYLSVSTFHKSKLTVVYFFIGIVIMCTLSVFTGLIMYSRYFSCDPFTTGVVQKNDQLLPYYIMDVASHIPGLSGLFMAGIFCAALSTLSACLNCLAGTVFEDFVVKITGPIQNEKTAATILKILVLVAGVICTLLVLVVERLGGVLSLAISLGGVTSGPLLGMFTLGVLFPKASSKGAFYGSIIGLLFMGWIATMSHYYKAAGVIVDIPKPTTTEGCSFVANASLTSSAILESRSSLFENFTTESAELQVDNLTSVHLPKSETPLGNPNEQVFALFRLSVYYYTLSGCLVTIACGLLISYLFHNDDPPVNRDLISPVIYFLLPEEKIVFDAKKNYYSLDKALHLVTTMNFSKESDEKIKN</sequence>
<keyword evidence="5 14" id="KW-0812">Transmembrane</keyword>
<comment type="caution">
    <text evidence="15">The sequence shown here is derived from an EMBL/GenBank/DDBJ whole genome shotgun (WGS) entry which is preliminary data.</text>
</comment>
<dbReference type="Proteomes" id="UP001168821">
    <property type="component" value="Unassembled WGS sequence"/>
</dbReference>
<reference evidence="15" key="1">
    <citation type="journal article" date="2023" name="G3 (Bethesda)">
        <title>Whole genome assemblies of Zophobas morio and Tenebrio molitor.</title>
        <authorList>
            <person name="Kaur S."/>
            <person name="Stinson S.A."/>
            <person name="diCenzo G.C."/>
        </authorList>
    </citation>
    <scope>NUCLEOTIDE SEQUENCE</scope>
    <source>
        <strain evidence="15">QUZm001</strain>
    </source>
</reference>
<dbReference type="PROSITE" id="PS50283">
    <property type="entry name" value="NA_SOLUT_SYMP_3"/>
    <property type="match status" value="1"/>
</dbReference>
<proteinExistence type="inferred from homology"/>
<dbReference type="EMBL" id="JALNTZ010000002">
    <property type="protein sequence ID" value="KAJ3663287.1"/>
    <property type="molecule type" value="Genomic_DNA"/>
</dbReference>
<feature type="transmembrane region" description="Helical" evidence="14">
    <location>
        <begin position="457"/>
        <end position="479"/>
    </location>
</feature>
<evidence type="ECO:0000256" key="6">
    <source>
        <dbReference type="ARBA" id="ARBA00022989"/>
    </source>
</evidence>
<keyword evidence="4" id="KW-1003">Cell membrane</keyword>
<dbReference type="Gene3D" id="1.20.1730.10">
    <property type="entry name" value="Sodium/glucose cotransporter"/>
    <property type="match status" value="1"/>
</dbReference>
<evidence type="ECO:0000256" key="4">
    <source>
        <dbReference type="ARBA" id="ARBA00022475"/>
    </source>
</evidence>
<keyword evidence="7" id="KW-0915">Sodium</keyword>
<feature type="transmembrane region" description="Helical" evidence="14">
    <location>
        <begin position="295"/>
        <end position="317"/>
    </location>
</feature>
<dbReference type="PROSITE" id="PS00457">
    <property type="entry name" value="NA_SOLUT_SYMP_2"/>
    <property type="match status" value="1"/>
</dbReference>
<feature type="transmembrane region" description="Helical" evidence="14">
    <location>
        <begin position="69"/>
        <end position="88"/>
    </location>
</feature>
<evidence type="ECO:0000256" key="13">
    <source>
        <dbReference type="RuleBase" id="RU362091"/>
    </source>
</evidence>
<accession>A0AA38ITW5</accession>
<comment type="catalytic activity">
    <reaction evidence="12">
        <text>iodide(out) + 2 Na(+)(out) = iodide(in) + 2 Na(+)(in)</text>
        <dbReference type="Rhea" id="RHEA:71207"/>
        <dbReference type="ChEBI" id="CHEBI:16382"/>
        <dbReference type="ChEBI" id="CHEBI:29101"/>
    </reaction>
</comment>
<evidence type="ECO:0000256" key="10">
    <source>
        <dbReference type="ARBA" id="ARBA00023180"/>
    </source>
</evidence>
<feature type="transmembrane region" description="Helical" evidence="14">
    <location>
        <begin position="425"/>
        <end position="450"/>
    </location>
</feature>
<comment type="similarity">
    <text evidence="2 13">Belongs to the sodium:solute symporter (SSF) (TC 2.A.21) family.</text>
</comment>
<keyword evidence="16" id="KW-1185">Reference proteome</keyword>
<dbReference type="InterPro" id="IPR018212">
    <property type="entry name" value="Na/solute_symporter_CS"/>
</dbReference>
<evidence type="ECO:0000256" key="11">
    <source>
        <dbReference type="ARBA" id="ARBA00023201"/>
    </source>
</evidence>
<comment type="subcellular location">
    <subcellularLocation>
        <location evidence="1">Cell membrane</location>
        <topology evidence="1">Multi-pass membrane protein</topology>
    </subcellularLocation>
</comment>
<feature type="transmembrane region" description="Helical" evidence="14">
    <location>
        <begin position="179"/>
        <end position="201"/>
    </location>
</feature>
<feature type="transmembrane region" description="Helical" evidence="14">
    <location>
        <begin position="144"/>
        <end position="167"/>
    </location>
</feature>
<dbReference type="GO" id="GO:0015293">
    <property type="term" value="F:symporter activity"/>
    <property type="evidence" value="ECO:0007669"/>
    <property type="project" value="TreeGrafter"/>
</dbReference>